<dbReference type="GO" id="GO:0003735">
    <property type="term" value="F:structural constituent of ribosome"/>
    <property type="evidence" value="ECO:0007669"/>
    <property type="project" value="InterPro"/>
</dbReference>
<dbReference type="Pfam" id="PF01016">
    <property type="entry name" value="Ribosomal_L27"/>
    <property type="match status" value="1"/>
</dbReference>
<gene>
    <name evidence="1" type="ORF">CCAN12_550016</name>
</gene>
<protein>
    <submittedName>
        <fullName evidence="1">Uncharacterized protein</fullName>
    </submittedName>
</protein>
<dbReference type="Proteomes" id="UP000044026">
    <property type="component" value="Unassembled WGS sequence"/>
</dbReference>
<proteinExistence type="predicted"/>
<evidence type="ECO:0000313" key="1">
    <source>
        <dbReference type="EMBL" id="CEN34690.1"/>
    </source>
</evidence>
<dbReference type="InterPro" id="IPR001684">
    <property type="entry name" value="Ribosomal_bL27"/>
</dbReference>
<dbReference type="Gene3D" id="2.40.50.100">
    <property type="match status" value="1"/>
</dbReference>
<dbReference type="GO" id="GO:0006412">
    <property type="term" value="P:translation"/>
    <property type="evidence" value="ECO:0007669"/>
    <property type="project" value="InterPro"/>
</dbReference>
<dbReference type="GO" id="GO:0005840">
    <property type="term" value="C:ribosome"/>
    <property type="evidence" value="ECO:0007669"/>
    <property type="project" value="InterPro"/>
</dbReference>
<dbReference type="SUPFAM" id="SSF110324">
    <property type="entry name" value="Ribosomal L27 protein-like"/>
    <property type="match status" value="1"/>
</dbReference>
<dbReference type="EMBL" id="CDOE01000051">
    <property type="protein sequence ID" value="CEN34690.1"/>
    <property type="molecule type" value="Genomic_DNA"/>
</dbReference>
<sequence>MLDSVELLIILVKTYIWVKDHTIHAKIDGVVKFEKKKDNKSFVSVVPFEA</sequence>
<accession>A0A0B7H5S1</accession>
<name>A0A0B7H5S1_9FLAO</name>
<reference evidence="1 2" key="1">
    <citation type="submission" date="2015-01" db="EMBL/GenBank/DDBJ databases">
        <authorList>
            <person name="Xiang T."/>
            <person name="Song Y."/>
            <person name="Huang L."/>
            <person name="Wang B."/>
            <person name="Wu P."/>
        </authorList>
    </citation>
    <scope>NUCLEOTIDE SEQUENCE [LARGE SCALE GENOMIC DNA]</scope>
    <source>
        <strain evidence="1 2">Cc12</strain>
    </source>
</reference>
<evidence type="ECO:0000313" key="2">
    <source>
        <dbReference type="Proteomes" id="UP000044026"/>
    </source>
</evidence>
<dbReference type="AlphaFoldDB" id="A0A0B7H5S1"/>
<organism evidence="1 2">
    <name type="scientific">Capnocytophaga canimorsus</name>
    <dbReference type="NCBI Taxonomy" id="28188"/>
    <lineage>
        <taxon>Bacteria</taxon>
        <taxon>Pseudomonadati</taxon>
        <taxon>Bacteroidota</taxon>
        <taxon>Flavobacteriia</taxon>
        <taxon>Flavobacteriales</taxon>
        <taxon>Flavobacteriaceae</taxon>
        <taxon>Capnocytophaga</taxon>
    </lineage>
</organism>